<proteinExistence type="predicted"/>
<evidence type="ECO:0000256" key="1">
    <source>
        <dbReference type="ARBA" id="ARBA00004123"/>
    </source>
</evidence>
<dbReference type="GO" id="GO:0008270">
    <property type="term" value="F:zinc ion binding"/>
    <property type="evidence" value="ECO:0007669"/>
    <property type="project" value="UniProtKB-KW"/>
</dbReference>
<keyword evidence="3" id="KW-0677">Repeat</keyword>
<feature type="domain" description="C2H2-type" evidence="9">
    <location>
        <begin position="466"/>
        <end position="493"/>
    </location>
</feature>
<protein>
    <submittedName>
        <fullName evidence="10">Gastrula zinc finger protein xFG20-1</fullName>
    </submittedName>
</protein>
<keyword evidence="2" id="KW-0479">Metal-binding</keyword>
<name>A0A8D8PVM3_9HEMI</name>
<dbReference type="PROSITE" id="PS00028">
    <property type="entry name" value="ZINC_FINGER_C2H2_1"/>
    <property type="match status" value="5"/>
</dbReference>
<dbReference type="SUPFAM" id="SSF57667">
    <property type="entry name" value="beta-beta-alpha zinc fingers"/>
    <property type="match status" value="3"/>
</dbReference>
<evidence type="ECO:0000259" key="9">
    <source>
        <dbReference type="PROSITE" id="PS50157"/>
    </source>
</evidence>
<dbReference type="Pfam" id="PF00096">
    <property type="entry name" value="zf-C2H2"/>
    <property type="match status" value="4"/>
</dbReference>
<feature type="domain" description="C2H2-type" evidence="9">
    <location>
        <begin position="521"/>
        <end position="544"/>
    </location>
</feature>
<dbReference type="SMART" id="SM00355">
    <property type="entry name" value="ZnF_C2H2"/>
    <property type="match status" value="5"/>
</dbReference>
<comment type="subcellular location">
    <subcellularLocation>
        <location evidence="1">Nucleus</location>
    </subcellularLocation>
</comment>
<dbReference type="GO" id="GO:0005634">
    <property type="term" value="C:nucleus"/>
    <property type="evidence" value="ECO:0007669"/>
    <property type="project" value="UniProtKB-SubCell"/>
</dbReference>
<feature type="domain" description="C2H2-type" evidence="9">
    <location>
        <begin position="436"/>
        <end position="464"/>
    </location>
</feature>
<feature type="compositionally biased region" description="Polar residues" evidence="8">
    <location>
        <begin position="311"/>
        <end position="321"/>
    </location>
</feature>
<dbReference type="AlphaFoldDB" id="A0A8D8PVM3"/>
<dbReference type="PANTHER" id="PTHR16515">
    <property type="entry name" value="PR DOMAIN ZINC FINGER PROTEIN"/>
    <property type="match status" value="1"/>
</dbReference>
<feature type="domain" description="C2H2-type" evidence="9">
    <location>
        <begin position="493"/>
        <end position="521"/>
    </location>
</feature>
<evidence type="ECO:0000256" key="8">
    <source>
        <dbReference type="SAM" id="MobiDB-lite"/>
    </source>
</evidence>
<dbReference type="InterPro" id="IPR036236">
    <property type="entry name" value="Znf_C2H2_sf"/>
</dbReference>
<dbReference type="InterPro" id="IPR050331">
    <property type="entry name" value="Zinc_finger"/>
</dbReference>
<feature type="domain" description="C2H2-type" evidence="9">
    <location>
        <begin position="408"/>
        <end position="436"/>
    </location>
</feature>
<dbReference type="PANTHER" id="PTHR16515:SF66">
    <property type="entry name" value="C2H2-TYPE DOMAIN-CONTAINING PROTEIN"/>
    <property type="match status" value="1"/>
</dbReference>
<accession>A0A8D8PVM3</accession>
<feature type="region of interest" description="Disordered" evidence="8">
    <location>
        <begin position="310"/>
        <end position="347"/>
    </location>
</feature>
<dbReference type="InterPro" id="IPR013087">
    <property type="entry name" value="Znf_C2H2_type"/>
</dbReference>
<dbReference type="Gene3D" id="3.30.160.60">
    <property type="entry name" value="Classic Zinc Finger"/>
    <property type="match status" value="4"/>
</dbReference>
<evidence type="ECO:0000256" key="3">
    <source>
        <dbReference type="ARBA" id="ARBA00022737"/>
    </source>
</evidence>
<dbReference type="GO" id="GO:0010468">
    <property type="term" value="P:regulation of gene expression"/>
    <property type="evidence" value="ECO:0007669"/>
    <property type="project" value="TreeGrafter"/>
</dbReference>
<organism evidence="10">
    <name type="scientific">Cacopsylla melanoneura</name>
    <dbReference type="NCBI Taxonomy" id="428564"/>
    <lineage>
        <taxon>Eukaryota</taxon>
        <taxon>Metazoa</taxon>
        <taxon>Ecdysozoa</taxon>
        <taxon>Arthropoda</taxon>
        <taxon>Hexapoda</taxon>
        <taxon>Insecta</taxon>
        <taxon>Pterygota</taxon>
        <taxon>Neoptera</taxon>
        <taxon>Paraneoptera</taxon>
        <taxon>Hemiptera</taxon>
        <taxon>Sternorrhyncha</taxon>
        <taxon>Psylloidea</taxon>
        <taxon>Psyllidae</taxon>
        <taxon>Psyllinae</taxon>
        <taxon>Cacopsylla</taxon>
    </lineage>
</organism>
<evidence type="ECO:0000256" key="6">
    <source>
        <dbReference type="ARBA" id="ARBA00023242"/>
    </source>
</evidence>
<sequence>MNSRAEVIEIKDEPDEDEYAAFHIKEESLDIIDVREETIEDELRHDEMRVKQEFGEEYITDESYYSGYAMEEEVAQSQQSSNARRFRKSKYNKVPPNVMSEALAEIAGGAKFAATGKKYNISEGVLRYQAKRQESRNLTLSENDKKATVITPDIDFALSQPQSRLHLNTFTPENTFTPVKYEPSSPEVQYISEDFDVGASVTVPVDCELDTSSSVPVDFDVGASVTVPFDIDTSATVPVSCEKKYNKVPPSIMRAALADIQRGAKISKTAKKFNISDAVLRYQAKKDQSRNSSFFEKDERSVVKALDKNFGLSQSQSTSQPPHRKKIKLQHKPDDSSSTSEYMGDNFDSDPSVDVPCEVTVHENVQSFDPEGGIAAHNSHDTINRRLSNSNETNPTFSLLIDDDKYPYSCNFCTKRFSRKGDLQRHYTEVHDDVRYPCTQCSITFTRKSNLQAHMMSMHVGIKHIHTCPECDKTFTRKSDLGRHLAIHRGVKFACAECPKSFNQKSSLFRHVEMVHRGMKFYCKYCSLYFLRESSLQTHYEQKHPTIVLDSFEEYELKEECDDVKQEPNSTDSCDSIEETCEIIEEVCDTTEETCDIIEEPCDNIEGTCVITEEPCDNIEEPCDFDDEQPCDINELRPCVTIETRDHLEPESESESAASDG</sequence>
<dbReference type="EMBL" id="HBUF01034092">
    <property type="protein sequence ID" value="CAG6615846.1"/>
    <property type="molecule type" value="Transcribed_RNA"/>
</dbReference>
<reference evidence="10" key="1">
    <citation type="submission" date="2021-05" db="EMBL/GenBank/DDBJ databases">
        <authorList>
            <person name="Alioto T."/>
            <person name="Alioto T."/>
            <person name="Gomez Garrido J."/>
        </authorList>
    </citation>
    <scope>NUCLEOTIDE SEQUENCE</scope>
</reference>
<dbReference type="FunFam" id="3.30.160.60:FF:000100">
    <property type="entry name" value="Zinc finger 45-like"/>
    <property type="match status" value="2"/>
</dbReference>
<keyword evidence="4 7" id="KW-0863">Zinc-finger</keyword>
<dbReference type="PROSITE" id="PS50157">
    <property type="entry name" value="ZINC_FINGER_C2H2_2"/>
    <property type="match status" value="5"/>
</dbReference>
<evidence type="ECO:0000313" key="10">
    <source>
        <dbReference type="EMBL" id="CAG6615846.1"/>
    </source>
</evidence>
<keyword evidence="6" id="KW-0539">Nucleus</keyword>
<evidence type="ECO:0000256" key="5">
    <source>
        <dbReference type="ARBA" id="ARBA00022833"/>
    </source>
</evidence>
<evidence type="ECO:0000256" key="4">
    <source>
        <dbReference type="ARBA" id="ARBA00022771"/>
    </source>
</evidence>
<evidence type="ECO:0000256" key="7">
    <source>
        <dbReference type="PROSITE-ProRule" id="PRU00042"/>
    </source>
</evidence>
<evidence type="ECO:0000256" key="2">
    <source>
        <dbReference type="ARBA" id="ARBA00022723"/>
    </source>
</evidence>
<keyword evidence="5" id="KW-0862">Zinc</keyword>